<dbReference type="Gene3D" id="3.40.50.1820">
    <property type="entry name" value="alpha/beta hydrolase"/>
    <property type="match status" value="1"/>
</dbReference>
<name>A0A1H2AI08_9BRAD</name>
<dbReference type="InterPro" id="IPR029058">
    <property type="entry name" value="AB_hydrolase_fold"/>
</dbReference>
<evidence type="ECO:0000313" key="3">
    <source>
        <dbReference type="EMBL" id="SDT45467.1"/>
    </source>
</evidence>
<proteinExistence type="inferred from homology"/>
<dbReference type="Pfam" id="PF12697">
    <property type="entry name" value="Abhydrolase_6"/>
    <property type="match status" value="1"/>
</dbReference>
<dbReference type="InterPro" id="IPR000073">
    <property type="entry name" value="AB_hydrolase_1"/>
</dbReference>
<dbReference type="AlphaFoldDB" id="A0A1H2AI08"/>
<sequence>MKFLFEDESFSFETLRAAGFAVDGGADLGEIIVTAEKIGEGDEAAWHREWKALAARIEAAGEASFAAGHKVSAREAFLRASNYYRAAEFYRRDDAWNDPEVTGLTAKSRDTFLKAGALFDTPVEDVRIPYGDGSLPAYLFLVDDSGKPRPTIVYNNGFDSTREEAWFAIGAAALRRGYNVIAFDGPGQGSALRDDKLVFRHDWEAVLGPVLDYAQKRPEFASDKLVPFGYSLGAQLIARAAAFDKRPAALILDDGMYDFFDANAALLPGFVTEWVRAGDKDEAVDQVMQLFMQKSTNARWAMRNGVWTTGATSFGDYLRKSADYTLEGIIDRIEAPTLILEAEEDAFLKGQAQKVADGLKAPHKLVTLTRAQGASTHCHMGAMRLAGQTIFDWLDEVLG</sequence>
<dbReference type="PANTHER" id="PTHR22946:SF12">
    <property type="entry name" value="CONIDIAL PIGMENT BIOSYNTHESIS PROTEIN AYG1 (AFU_ORTHOLOGUE AFUA_2G17550)"/>
    <property type="match status" value="1"/>
</dbReference>
<dbReference type="GO" id="GO:0016787">
    <property type="term" value="F:hydrolase activity"/>
    <property type="evidence" value="ECO:0007669"/>
    <property type="project" value="UniProtKB-KW"/>
</dbReference>
<evidence type="ECO:0000256" key="1">
    <source>
        <dbReference type="ARBA" id="ARBA00038115"/>
    </source>
</evidence>
<accession>A0A1H2AI08</accession>
<reference evidence="4" key="1">
    <citation type="submission" date="2016-10" db="EMBL/GenBank/DDBJ databases">
        <authorList>
            <person name="Varghese N."/>
            <person name="Submissions S."/>
        </authorList>
    </citation>
    <scope>NUCLEOTIDE SEQUENCE [LARGE SCALE GENOMIC DNA]</scope>
    <source>
        <strain evidence="4">GAS369</strain>
    </source>
</reference>
<dbReference type="Proteomes" id="UP000243904">
    <property type="component" value="Chromosome I"/>
</dbReference>
<dbReference type="InterPro" id="IPR050261">
    <property type="entry name" value="FrsA_esterase"/>
</dbReference>
<protein>
    <submittedName>
        <fullName evidence="3">Predicted hydrolase of the alpha/beta-hydrolase fold</fullName>
    </submittedName>
</protein>
<gene>
    <name evidence="3" type="ORF">SAMN05444158_6171</name>
</gene>
<dbReference type="PANTHER" id="PTHR22946">
    <property type="entry name" value="DIENELACTONE HYDROLASE DOMAIN-CONTAINING PROTEIN-RELATED"/>
    <property type="match status" value="1"/>
</dbReference>
<feature type="domain" description="AB hydrolase-1" evidence="2">
    <location>
        <begin position="163"/>
        <end position="369"/>
    </location>
</feature>
<evidence type="ECO:0000313" key="4">
    <source>
        <dbReference type="Proteomes" id="UP000243904"/>
    </source>
</evidence>
<dbReference type="Gene3D" id="1.20.1440.110">
    <property type="entry name" value="acylaminoacyl peptidase"/>
    <property type="match status" value="1"/>
</dbReference>
<keyword evidence="4" id="KW-1185">Reference proteome</keyword>
<comment type="similarity">
    <text evidence="1">Belongs to the AB hydrolase superfamily. FUS2 hydrolase family.</text>
</comment>
<dbReference type="RefSeq" id="WP_146689977.1">
    <property type="nucleotide sequence ID" value="NZ_LT629750.1"/>
</dbReference>
<evidence type="ECO:0000259" key="2">
    <source>
        <dbReference type="Pfam" id="PF12697"/>
    </source>
</evidence>
<dbReference type="SUPFAM" id="SSF53474">
    <property type="entry name" value="alpha/beta-Hydrolases"/>
    <property type="match status" value="1"/>
</dbReference>
<dbReference type="EMBL" id="LT629750">
    <property type="protein sequence ID" value="SDT45467.1"/>
    <property type="molecule type" value="Genomic_DNA"/>
</dbReference>
<organism evidence="3 4">
    <name type="scientific">Bradyrhizobium canariense</name>
    <dbReference type="NCBI Taxonomy" id="255045"/>
    <lineage>
        <taxon>Bacteria</taxon>
        <taxon>Pseudomonadati</taxon>
        <taxon>Pseudomonadota</taxon>
        <taxon>Alphaproteobacteria</taxon>
        <taxon>Hyphomicrobiales</taxon>
        <taxon>Nitrobacteraceae</taxon>
        <taxon>Bradyrhizobium</taxon>
    </lineage>
</organism>
<keyword evidence="3" id="KW-0378">Hydrolase</keyword>